<evidence type="ECO:0000313" key="2">
    <source>
        <dbReference type="Proteomes" id="UP001470230"/>
    </source>
</evidence>
<protein>
    <submittedName>
        <fullName evidence="1">Uncharacterized protein</fullName>
    </submittedName>
</protein>
<dbReference type="EMBL" id="JAPFFF010000015">
    <property type="protein sequence ID" value="KAK8866570.1"/>
    <property type="molecule type" value="Genomic_DNA"/>
</dbReference>
<keyword evidence="2" id="KW-1185">Reference proteome</keyword>
<proteinExistence type="predicted"/>
<comment type="caution">
    <text evidence="1">The sequence shown here is derived from an EMBL/GenBank/DDBJ whole genome shotgun (WGS) entry which is preliminary data.</text>
</comment>
<accession>A0ABR2INL8</accession>
<name>A0ABR2INL8_9EUKA</name>
<reference evidence="1 2" key="1">
    <citation type="submission" date="2024-04" db="EMBL/GenBank/DDBJ databases">
        <title>Tritrichomonas musculus Genome.</title>
        <authorList>
            <person name="Alves-Ferreira E."/>
            <person name="Grigg M."/>
            <person name="Lorenzi H."/>
            <person name="Galac M."/>
        </authorList>
    </citation>
    <scope>NUCLEOTIDE SEQUENCE [LARGE SCALE GENOMIC DNA]</scope>
    <source>
        <strain evidence="1 2">EAF2021</strain>
    </source>
</reference>
<dbReference type="Proteomes" id="UP001470230">
    <property type="component" value="Unassembled WGS sequence"/>
</dbReference>
<evidence type="ECO:0000313" key="1">
    <source>
        <dbReference type="EMBL" id="KAK8866570.1"/>
    </source>
</evidence>
<sequence length="307" mass="35250">MTKKFDPKVLNNKNSDKYENLYSHLVTVHELQSLYFSGLLPEDQHKKLLHTIVNQIQTANKPLGLSENGIIEFAVSCHLPIDYIQPALFSNGEEETEMGEKNRLCIVQMLGSDMVRFQDELATFLKDTDKFYDKTTLSMNGTISAWLSVHSSIMKLKLTKDKGIQDVVLSIQKILGKYNDSTKKPKQKHINQLILHKESLKNKIIIFLPSIFKDDKSAFAFECGIKRRNFFDTVLMRSSVSDIVISLNDFVNEIKKFIDLTKNDDVSTQIQGYRDILRKYKDTDIISQDDMQKILNTDISLTDSLND</sequence>
<organism evidence="1 2">
    <name type="scientific">Tritrichomonas musculus</name>
    <dbReference type="NCBI Taxonomy" id="1915356"/>
    <lineage>
        <taxon>Eukaryota</taxon>
        <taxon>Metamonada</taxon>
        <taxon>Parabasalia</taxon>
        <taxon>Tritrichomonadida</taxon>
        <taxon>Tritrichomonadidae</taxon>
        <taxon>Tritrichomonas</taxon>
    </lineage>
</organism>
<gene>
    <name evidence="1" type="ORF">M9Y10_009534</name>
</gene>